<comment type="caution">
    <text evidence="1">The sequence shown here is derived from an EMBL/GenBank/DDBJ whole genome shotgun (WGS) entry which is preliminary data.</text>
</comment>
<keyword evidence="2" id="KW-1185">Reference proteome</keyword>
<evidence type="ECO:0000313" key="2">
    <source>
        <dbReference type="Proteomes" id="UP000812277"/>
    </source>
</evidence>
<reference evidence="1 2" key="1">
    <citation type="submission" date="2021-07" db="EMBL/GenBank/DDBJ databases">
        <title>Paenibacillus radiodurans sp. nov., isolated from the southeastern edge of Tengger Desert.</title>
        <authorList>
            <person name="Zhang G."/>
        </authorList>
    </citation>
    <scope>NUCLEOTIDE SEQUENCE [LARGE SCALE GENOMIC DNA]</scope>
    <source>
        <strain evidence="1 2">DT7-4</strain>
    </source>
</reference>
<evidence type="ECO:0000313" key="1">
    <source>
        <dbReference type="EMBL" id="MBW7474566.1"/>
    </source>
</evidence>
<proteinExistence type="predicted"/>
<sequence>MNEEKLSQIESEIEPLIKRIVLDLRPEKIINPGTFKELHEKLDAYRLLIEGQSHIPRSFAGKVFYLFNTLIIEASYKNYDAAIMDEVFKLQPYLYPVFDENLCL</sequence>
<dbReference type="Proteomes" id="UP000812277">
    <property type="component" value="Unassembled WGS sequence"/>
</dbReference>
<accession>A0ABS7D419</accession>
<name>A0ABS7D419_9BACL</name>
<dbReference type="EMBL" id="JAHZIJ010000003">
    <property type="protein sequence ID" value="MBW7474566.1"/>
    <property type="molecule type" value="Genomic_DNA"/>
</dbReference>
<dbReference type="RefSeq" id="WP_219871794.1">
    <property type="nucleotide sequence ID" value="NZ_JAHZIJ010000003.1"/>
</dbReference>
<gene>
    <name evidence="1" type="ORF">K0T92_07395</name>
</gene>
<protein>
    <submittedName>
        <fullName evidence="1">Uncharacterized protein</fullName>
    </submittedName>
</protein>
<organism evidence="1 2">
    <name type="scientific">Paenibacillus oenotherae</name>
    <dbReference type="NCBI Taxonomy" id="1435645"/>
    <lineage>
        <taxon>Bacteria</taxon>
        <taxon>Bacillati</taxon>
        <taxon>Bacillota</taxon>
        <taxon>Bacilli</taxon>
        <taxon>Bacillales</taxon>
        <taxon>Paenibacillaceae</taxon>
        <taxon>Paenibacillus</taxon>
    </lineage>
</organism>